<gene>
    <name evidence="2" type="ORF">NCTC8985_02897</name>
</gene>
<dbReference type="Gene3D" id="3.40.50.720">
    <property type="entry name" value="NAD(P)-binding Rossmann-like Domain"/>
    <property type="match status" value="1"/>
</dbReference>
<feature type="compositionally biased region" description="Basic and acidic residues" evidence="1">
    <location>
        <begin position="126"/>
        <end position="135"/>
    </location>
</feature>
<name>A0A376TM82_ECOLX</name>
<accession>A0A376TM82</accession>
<reference evidence="2 3" key="1">
    <citation type="submission" date="2018-06" db="EMBL/GenBank/DDBJ databases">
        <authorList>
            <consortium name="Pathogen Informatics"/>
            <person name="Doyle S."/>
        </authorList>
    </citation>
    <scope>NUCLEOTIDE SEQUENCE [LARGE SCALE GENOMIC DNA]</scope>
    <source>
        <strain evidence="2 3">NCTC8985</strain>
    </source>
</reference>
<feature type="region of interest" description="Disordered" evidence="1">
    <location>
        <begin position="92"/>
        <end position="135"/>
    </location>
</feature>
<feature type="compositionally biased region" description="Basic and acidic residues" evidence="1">
    <location>
        <begin position="102"/>
        <end position="117"/>
    </location>
</feature>
<dbReference type="AlphaFoldDB" id="A0A376TM82"/>
<dbReference type="EMBL" id="UGCO01000001">
    <property type="protein sequence ID" value="STI77599.1"/>
    <property type="molecule type" value="Genomic_DNA"/>
</dbReference>
<evidence type="ECO:0000313" key="3">
    <source>
        <dbReference type="Proteomes" id="UP000254405"/>
    </source>
</evidence>
<protein>
    <submittedName>
        <fullName evidence="2">Putative cytoplasmic protein</fullName>
    </submittedName>
</protein>
<evidence type="ECO:0000256" key="1">
    <source>
        <dbReference type="SAM" id="MobiDB-lite"/>
    </source>
</evidence>
<dbReference type="Proteomes" id="UP000254405">
    <property type="component" value="Unassembled WGS sequence"/>
</dbReference>
<sequence>MSQSLFSQPLNVINVGIAMFSDDLKKQHVEVTQLDWTPPGQGNMQVVQALDNIADSPLADKIAAANQQALERIIQSHPVLIGFDQAINVVPGMTPKNHSSRRAADHLGKNVRRDERRGHRGVGVRRAGERSRRGD</sequence>
<evidence type="ECO:0000313" key="2">
    <source>
        <dbReference type="EMBL" id="STI77599.1"/>
    </source>
</evidence>
<proteinExistence type="predicted"/>
<organism evidence="2 3">
    <name type="scientific">Escherichia coli</name>
    <dbReference type="NCBI Taxonomy" id="562"/>
    <lineage>
        <taxon>Bacteria</taxon>
        <taxon>Pseudomonadati</taxon>
        <taxon>Pseudomonadota</taxon>
        <taxon>Gammaproteobacteria</taxon>
        <taxon>Enterobacterales</taxon>
        <taxon>Enterobacteriaceae</taxon>
        <taxon>Escherichia</taxon>
    </lineage>
</organism>